<dbReference type="InterPro" id="IPR026992">
    <property type="entry name" value="DIOX_N"/>
</dbReference>
<accession>A0A8J1TMV6</accession>
<keyword evidence="1" id="KW-0479">Metal-binding</keyword>
<dbReference type="GO" id="GO:0046872">
    <property type="term" value="F:metal ion binding"/>
    <property type="evidence" value="ECO:0007669"/>
    <property type="project" value="UniProtKB-KW"/>
</dbReference>
<dbReference type="GO" id="GO:0016491">
    <property type="term" value="F:oxidoreductase activity"/>
    <property type="evidence" value="ECO:0007669"/>
    <property type="project" value="UniProtKB-KW"/>
</dbReference>
<dbReference type="InterPro" id="IPR027443">
    <property type="entry name" value="IPNS-like_sf"/>
</dbReference>
<dbReference type="Proteomes" id="UP000749559">
    <property type="component" value="Unassembled WGS sequence"/>
</dbReference>
<dbReference type="Pfam" id="PF03171">
    <property type="entry name" value="2OG-FeII_Oxy"/>
    <property type="match status" value="1"/>
</dbReference>
<comment type="caution">
    <text evidence="2">The sequence shown here is derived from an EMBL/GenBank/DDBJ whole genome shotgun (WGS) entry which is preliminary data.</text>
</comment>
<evidence type="ECO:0000256" key="1">
    <source>
        <dbReference type="RuleBase" id="RU003682"/>
    </source>
</evidence>
<keyword evidence="1" id="KW-0408">Iron</keyword>
<gene>
    <name evidence="2" type="ORF">OFUS_LOCUS26139</name>
</gene>
<dbReference type="SUPFAM" id="SSF51197">
    <property type="entry name" value="Clavaminate synthase-like"/>
    <property type="match status" value="1"/>
</dbReference>
<comment type="similarity">
    <text evidence="1">Belongs to the iron/ascorbate-dependent oxidoreductase family.</text>
</comment>
<name>A0A8J1TMV6_OWEFU</name>
<organism evidence="2 3">
    <name type="scientific">Owenia fusiformis</name>
    <name type="common">Polychaete worm</name>
    <dbReference type="NCBI Taxonomy" id="6347"/>
    <lineage>
        <taxon>Eukaryota</taxon>
        <taxon>Metazoa</taxon>
        <taxon>Spiralia</taxon>
        <taxon>Lophotrochozoa</taxon>
        <taxon>Annelida</taxon>
        <taxon>Polychaeta</taxon>
        <taxon>Sedentaria</taxon>
        <taxon>Canalipalpata</taxon>
        <taxon>Sabellida</taxon>
        <taxon>Oweniida</taxon>
        <taxon>Oweniidae</taxon>
        <taxon>Owenia</taxon>
    </lineage>
</organism>
<proteinExistence type="inferred from homology"/>
<evidence type="ECO:0000313" key="2">
    <source>
        <dbReference type="EMBL" id="CAH1802465.1"/>
    </source>
</evidence>
<dbReference type="InterPro" id="IPR005123">
    <property type="entry name" value="Oxoglu/Fe-dep_dioxygenase_dom"/>
</dbReference>
<keyword evidence="3" id="KW-1185">Reference proteome</keyword>
<dbReference type="PROSITE" id="PS51471">
    <property type="entry name" value="FE2OG_OXY"/>
    <property type="match status" value="1"/>
</dbReference>
<protein>
    <submittedName>
        <fullName evidence="2">Uncharacterized protein</fullName>
    </submittedName>
</protein>
<dbReference type="PANTHER" id="PTHR47990">
    <property type="entry name" value="2-OXOGLUTARATE (2OG) AND FE(II)-DEPENDENT OXYGENASE SUPERFAMILY PROTEIN-RELATED"/>
    <property type="match status" value="1"/>
</dbReference>
<sequence>MADVPVIDFQVYGLDGATDIVPTDGDLKKVAVEMYDALTNVGCLYIKNHGIASDLMKRLEASALQFFSLPLEEKLKVKGNAISQGYVPIGVERGSSTEPDVKECYMYFPANLAPWPEIKYFKESFIEVFQNFTILQHRILEVLALSLNLEREFFKKHHRTLDKKSATCIRAAFYPKMPDDFKKTNGQVRCAEHIDYGALTFIHQDNVGGLQVKTKSCKWIDLKSKDGALVVLLGDLMQRWTSDKFYAPPHRVLKLPDETDGFIGANRSRLSLIYFGSPDADTLVQGIEGSKYEPIIASHHYERRTERASREGYKGTYQELLKTQ</sequence>
<keyword evidence="1" id="KW-0560">Oxidoreductase</keyword>
<reference evidence="2" key="1">
    <citation type="submission" date="2022-03" db="EMBL/GenBank/DDBJ databases">
        <authorList>
            <person name="Martin C."/>
        </authorList>
    </citation>
    <scope>NUCLEOTIDE SEQUENCE</scope>
</reference>
<dbReference type="InterPro" id="IPR044861">
    <property type="entry name" value="IPNS-like_FE2OG_OXY"/>
</dbReference>
<dbReference type="InterPro" id="IPR050231">
    <property type="entry name" value="Iron_ascorbate_oxido_reductase"/>
</dbReference>
<dbReference type="OrthoDB" id="288590at2759"/>
<dbReference type="Pfam" id="PF14226">
    <property type="entry name" value="DIOX_N"/>
    <property type="match status" value="1"/>
</dbReference>
<dbReference type="Gene3D" id="2.60.120.330">
    <property type="entry name" value="B-lactam Antibiotic, Isopenicillin N Synthase, Chain"/>
    <property type="match status" value="1"/>
</dbReference>
<dbReference type="AlphaFoldDB" id="A0A8J1TMV6"/>
<evidence type="ECO:0000313" key="3">
    <source>
        <dbReference type="Proteomes" id="UP000749559"/>
    </source>
</evidence>
<dbReference type="EMBL" id="CAIIXF020000012">
    <property type="protein sequence ID" value="CAH1802465.1"/>
    <property type="molecule type" value="Genomic_DNA"/>
</dbReference>